<feature type="transmembrane region" description="Helical" evidence="2">
    <location>
        <begin position="46"/>
        <end position="70"/>
    </location>
</feature>
<dbReference type="EMBL" id="WTYU01000002">
    <property type="protein sequence ID" value="MXP14776.1"/>
    <property type="molecule type" value="Genomic_DNA"/>
</dbReference>
<feature type="compositionally biased region" description="Polar residues" evidence="1">
    <location>
        <begin position="1"/>
        <end position="10"/>
    </location>
</feature>
<feature type="region of interest" description="Disordered" evidence="1">
    <location>
        <begin position="1"/>
        <end position="22"/>
    </location>
</feature>
<evidence type="ECO:0000313" key="4">
    <source>
        <dbReference type="Proteomes" id="UP000473531"/>
    </source>
</evidence>
<reference evidence="3 4" key="1">
    <citation type="submission" date="2019-12" db="EMBL/GenBank/DDBJ databases">
        <title>Genomic-based taxomic classification of the family Erythrobacteraceae.</title>
        <authorList>
            <person name="Xu L."/>
        </authorList>
    </citation>
    <scope>NUCLEOTIDE SEQUENCE [LARGE SCALE GENOMIC DNA]</scope>
    <source>
        <strain evidence="3 4">KCTC 52259</strain>
    </source>
</reference>
<gene>
    <name evidence="3" type="ORF">GRI44_08440</name>
</gene>
<evidence type="ECO:0000313" key="3">
    <source>
        <dbReference type="EMBL" id="MXP14776.1"/>
    </source>
</evidence>
<keyword evidence="2" id="KW-0472">Membrane</keyword>
<name>A0A6L7GH29_9SPHN</name>
<dbReference type="RefSeq" id="WP_160601394.1">
    <property type="nucleotide sequence ID" value="NZ_WTYU01000002.1"/>
</dbReference>
<keyword evidence="2" id="KW-0812">Transmembrane</keyword>
<protein>
    <submittedName>
        <fullName evidence="3">Uncharacterized protein</fullName>
    </submittedName>
</protein>
<dbReference type="Proteomes" id="UP000473531">
    <property type="component" value="Unassembled WGS sequence"/>
</dbReference>
<sequence length="110" mass="12141">MDALSSNNAASDHGPLQQKRARSAISRHFKFARAGSRRPFFRGYHWAFAALGLVLLAEIIAAAIVVFSFLMHPRSTCLSLAIFAKPCRDGYFAGGSFSPDIPQWRNPSPF</sequence>
<evidence type="ECO:0000256" key="2">
    <source>
        <dbReference type="SAM" id="Phobius"/>
    </source>
</evidence>
<proteinExistence type="predicted"/>
<dbReference type="AlphaFoldDB" id="A0A6L7GH29"/>
<evidence type="ECO:0000256" key="1">
    <source>
        <dbReference type="SAM" id="MobiDB-lite"/>
    </source>
</evidence>
<comment type="caution">
    <text evidence="3">The sequence shown here is derived from an EMBL/GenBank/DDBJ whole genome shotgun (WGS) entry which is preliminary data.</text>
</comment>
<keyword evidence="4" id="KW-1185">Reference proteome</keyword>
<organism evidence="3 4">
    <name type="scientific">Allopontixanthobacter confluentis</name>
    <dbReference type="NCBI Taxonomy" id="1849021"/>
    <lineage>
        <taxon>Bacteria</taxon>
        <taxon>Pseudomonadati</taxon>
        <taxon>Pseudomonadota</taxon>
        <taxon>Alphaproteobacteria</taxon>
        <taxon>Sphingomonadales</taxon>
        <taxon>Erythrobacteraceae</taxon>
        <taxon>Allopontixanthobacter</taxon>
    </lineage>
</organism>
<keyword evidence="2" id="KW-1133">Transmembrane helix</keyword>
<accession>A0A6L7GH29</accession>